<dbReference type="PRINTS" id="PR00111">
    <property type="entry name" value="ABHYDROLASE"/>
</dbReference>
<dbReference type="PANTHER" id="PTHR43798">
    <property type="entry name" value="MONOACYLGLYCEROL LIPASE"/>
    <property type="match status" value="1"/>
</dbReference>
<gene>
    <name evidence="3" type="ORF">CUR86_10550</name>
</gene>
<comment type="caution">
    <text evidence="3">The sequence shown here is derived from an EMBL/GenBank/DDBJ whole genome shotgun (WGS) entry which is preliminary data.</text>
</comment>
<dbReference type="EMBL" id="PGFS01000001">
    <property type="protein sequence ID" value="MDH4572846.1"/>
    <property type="molecule type" value="Genomic_DNA"/>
</dbReference>
<keyword evidence="4" id="KW-1185">Reference proteome</keyword>
<proteinExistence type="predicted"/>
<reference evidence="3" key="1">
    <citation type="journal article" date="2015" name="Antonie Van Leeuwenhoek">
        <title>Comparative 16S rRNA signatures and multilocus sequence analysis for the genus Salinicola and description of Salinicola acroporae sp. nov., isolated from coral Acropora digitifera.</title>
        <authorList>
            <person name="Lepcha R.T."/>
            <person name="Poddar A."/>
            <person name="Schumann P."/>
            <person name="Das S.K."/>
        </authorList>
    </citation>
    <scope>NUCLEOTIDE SEQUENCE</scope>
    <source>
        <strain evidence="3">S4-41</strain>
    </source>
</reference>
<reference evidence="3" key="2">
    <citation type="submission" date="2017-11" db="EMBL/GenBank/DDBJ databases">
        <authorList>
            <person name="Das S.K."/>
        </authorList>
    </citation>
    <scope>NUCLEOTIDE SEQUENCE</scope>
    <source>
        <strain evidence="3">S4-41</strain>
    </source>
</reference>
<dbReference type="SUPFAM" id="SSF53474">
    <property type="entry name" value="alpha/beta-Hydrolases"/>
    <property type="match status" value="1"/>
</dbReference>
<dbReference type="GO" id="GO:0016787">
    <property type="term" value="F:hydrolase activity"/>
    <property type="evidence" value="ECO:0007669"/>
    <property type="project" value="UniProtKB-KW"/>
</dbReference>
<dbReference type="Gene3D" id="3.40.50.1820">
    <property type="entry name" value="alpha/beta hydrolase"/>
    <property type="match status" value="1"/>
</dbReference>
<sequence length="264" mass="28968">MNSSAHYLDIDGRPGFVMTFGSGKPVVCIHTAGQSALQWQESIKGLVEGGYQAIIPDLPGHGHSEEPATGPVEDLEYYASWIIEVIERLELDRPYVVGCSIGGKITLSLGVRYAAKLSGIVAMAADALNDGQSERALRKNLQDSVSPSRSDRTYYGTLAACGASVSKKRVERIAARHRREDPQVALRDLIGWARHDISGQLDRITCPAHLIVGDDDFWLSPQTVEATAREIPHGRYTRLEGIGHYPMEEIADFGSQLVKWLSEL</sequence>
<organism evidence="3 4">
    <name type="scientific">Salinicola acroporae</name>
    <dbReference type="NCBI Taxonomy" id="1541440"/>
    <lineage>
        <taxon>Bacteria</taxon>
        <taxon>Pseudomonadati</taxon>
        <taxon>Pseudomonadota</taxon>
        <taxon>Gammaproteobacteria</taxon>
        <taxon>Oceanospirillales</taxon>
        <taxon>Halomonadaceae</taxon>
        <taxon>Salinicola</taxon>
    </lineage>
</organism>
<keyword evidence="1 3" id="KW-0378">Hydrolase</keyword>
<dbReference type="Pfam" id="PF00561">
    <property type="entry name" value="Abhydrolase_1"/>
    <property type="match status" value="1"/>
</dbReference>
<dbReference type="PANTHER" id="PTHR43798:SF31">
    <property type="entry name" value="AB HYDROLASE SUPERFAMILY PROTEIN YCLE"/>
    <property type="match status" value="1"/>
</dbReference>
<accession>A0ABT6I5D1</accession>
<name>A0ABT6I5D1_9GAMM</name>
<evidence type="ECO:0000313" key="3">
    <source>
        <dbReference type="EMBL" id="MDH4572846.1"/>
    </source>
</evidence>
<evidence type="ECO:0000256" key="1">
    <source>
        <dbReference type="ARBA" id="ARBA00022801"/>
    </source>
</evidence>
<evidence type="ECO:0000313" key="4">
    <source>
        <dbReference type="Proteomes" id="UP001162135"/>
    </source>
</evidence>
<dbReference type="RefSeq" id="WP_110717863.1">
    <property type="nucleotide sequence ID" value="NZ_PGFS01000001.1"/>
</dbReference>
<dbReference type="Proteomes" id="UP001162135">
    <property type="component" value="Unassembled WGS sequence"/>
</dbReference>
<protein>
    <submittedName>
        <fullName evidence="3">Alpha/beta hydrolase</fullName>
    </submittedName>
</protein>
<feature type="domain" description="AB hydrolase-1" evidence="2">
    <location>
        <begin position="24"/>
        <end position="248"/>
    </location>
</feature>
<evidence type="ECO:0000259" key="2">
    <source>
        <dbReference type="Pfam" id="PF00561"/>
    </source>
</evidence>
<dbReference type="InterPro" id="IPR029058">
    <property type="entry name" value="AB_hydrolase_fold"/>
</dbReference>
<dbReference type="InterPro" id="IPR000073">
    <property type="entry name" value="AB_hydrolase_1"/>
</dbReference>
<dbReference type="InterPro" id="IPR050266">
    <property type="entry name" value="AB_hydrolase_sf"/>
</dbReference>